<proteinExistence type="inferred from homology"/>
<dbReference type="InterPro" id="IPR035917">
    <property type="entry name" value="YjbQ-like_sf"/>
</dbReference>
<evidence type="ECO:0000256" key="1">
    <source>
        <dbReference type="ARBA" id="ARBA00005534"/>
    </source>
</evidence>
<organism evidence="2">
    <name type="scientific">Candidatus Actinomarina minuta</name>
    <dbReference type="NCBI Taxonomy" id="1389454"/>
    <lineage>
        <taxon>Bacteria</taxon>
        <taxon>Bacillati</taxon>
        <taxon>Actinomycetota</taxon>
        <taxon>Actinomycetes</taxon>
        <taxon>Candidatus Actinomarinidae</taxon>
        <taxon>Candidatus Actinomarinales</taxon>
        <taxon>Candidatus Actinomarineae</taxon>
        <taxon>Candidatus Actinomarinaceae</taxon>
        <taxon>Candidatus Actinomarina</taxon>
    </lineage>
</organism>
<dbReference type="EMBL" id="KC811116">
    <property type="protein sequence ID" value="AGQ18917.1"/>
    <property type="molecule type" value="Genomic_DNA"/>
</dbReference>
<dbReference type="InterPro" id="IPR001602">
    <property type="entry name" value="UPF0047_YjbQ-like"/>
</dbReference>
<dbReference type="Gene3D" id="2.60.120.460">
    <property type="entry name" value="YjbQ-like"/>
    <property type="match status" value="1"/>
</dbReference>
<evidence type="ECO:0000313" key="2">
    <source>
        <dbReference type="EMBL" id="AGQ18917.1"/>
    </source>
</evidence>
<dbReference type="PANTHER" id="PTHR30615">
    <property type="entry name" value="UNCHARACTERIZED PROTEIN YJBQ-RELATED"/>
    <property type="match status" value="1"/>
</dbReference>
<dbReference type="PANTHER" id="PTHR30615:SF8">
    <property type="entry name" value="UPF0047 PROTEIN C4A8.02C"/>
    <property type="match status" value="1"/>
</dbReference>
<dbReference type="SUPFAM" id="SSF111038">
    <property type="entry name" value="YjbQ-like"/>
    <property type="match status" value="1"/>
</dbReference>
<sequence>MENKNKNQRLGAQTLKFEQVELFKSESNKSSTIALHFDTEETNQFCDFTEAVLSIVTKSGIKHGSVTLFTPHTTTAVLINESETGYINDFKKRIEELIPSDSYYEHDDWDLRTENMQEDENVNGRSHVRGTVIGSSGVTLPIINSELIIGRWQRLFFVELDCARSRRLFVQTQDLN</sequence>
<dbReference type="NCBIfam" id="TIGR00149">
    <property type="entry name" value="TIGR00149_YjbQ"/>
    <property type="match status" value="1"/>
</dbReference>
<dbReference type="AlphaFoldDB" id="S5DVG0"/>
<comment type="similarity">
    <text evidence="1">Belongs to the UPF0047 family.</text>
</comment>
<accession>S5DVG0</accession>
<name>S5DVG0_9ACTN</name>
<protein>
    <submittedName>
        <fullName evidence="2">Uncharacterized conserved protein</fullName>
    </submittedName>
</protein>
<reference evidence="2" key="1">
    <citation type="journal article" date="2013" name="Sci. Rep.">
        <title>Metagenomics uncovers a new group of low GC and ultra-small marine Actinobacteria.</title>
        <authorList>
            <person name="Ghai R."/>
            <person name="Mizuno C.M."/>
            <person name="Picazo A."/>
            <person name="Camacho A."/>
            <person name="Rodriguez-Valera F."/>
        </authorList>
    </citation>
    <scope>NUCLEOTIDE SEQUENCE</scope>
</reference>
<dbReference type="Pfam" id="PF01894">
    <property type="entry name" value="YjbQ"/>
    <property type="match status" value="1"/>
</dbReference>